<feature type="non-terminal residue" evidence="1">
    <location>
        <position position="1"/>
    </location>
</feature>
<protein>
    <submittedName>
        <fullName evidence="1">Uncharacterized protein</fullName>
    </submittedName>
</protein>
<evidence type="ECO:0000313" key="2">
    <source>
        <dbReference type="Proteomes" id="UP000273054"/>
    </source>
</evidence>
<dbReference type="EMBL" id="LT994651">
    <property type="protein sequence ID" value="SPN79212.1"/>
    <property type="molecule type" value="Genomic_DNA"/>
</dbReference>
<accession>A0A2R8FDZ7</accession>
<organism evidence="1">
    <name type="scientific">Brazilian cedratvirus IHUMI</name>
    <dbReference type="NCBI Taxonomy" id="2126980"/>
    <lineage>
        <taxon>Viruses</taxon>
        <taxon>Pithoviruses</taxon>
        <taxon>Orthocedratvirinae</taxon>
        <taxon>Alphacedratvirus</taxon>
        <taxon>Alphacedratvirus brasiliense</taxon>
    </lineage>
</organism>
<sequence length="103" mass="11650">LYEKREQRLVPSSSFVTLGEERERAKENDWYLVVPSSSFVTLGENEVLTLGEERTIGTLFAFSLLLTQSRTRVPLLSSTKITSGYLCSTKLERRVFTACLELG</sequence>
<dbReference type="Proteomes" id="UP000273054">
    <property type="component" value="Segment"/>
</dbReference>
<gene>
    <name evidence="1" type="ORF">BRZCDTV_215</name>
</gene>
<keyword evidence="2" id="KW-1185">Reference proteome</keyword>
<reference evidence="1" key="1">
    <citation type="submission" date="2018-03" db="EMBL/GenBank/DDBJ databases">
        <authorList>
            <consortium name="Urmite Genomes"/>
        </authorList>
    </citation>
    <scope>NUCLEOTIDE SEQUENCE [LARGE SCALE GENOMIC DNA]</scope>
    <source>
        <strain evidence="1">IHUMI-27.7</strain>
    </source>
</reference>
<evidence type="ECO:0000313" key="1">
    <source>
        <dbReference type="EMBL" id="SPN79212.1"/>
    </source>
</evidence>
<proteinExistence type="predicted"/>
<name>A0A2R8FDZ7_9VIRU</name>